<organism evidence="4 5">
    <name type="scientific">Hyphodiscus hymeniophilus</name>
    <dbReference type="NCBI Taxonomy" id="353542"/>
    <lineage>
        <taxon>Eukaryota</taxon>
        <taxon>Fungi</taxon>
        <taxon>Dikarya</taxon>
        <taxon>Ascomycota</taxon>
        <taxon>Pezizomycotina</taxon>
        <taxon>Leotiomycetes</taxon>
        <taxon>Helotiales</taxon>
        <taxon>Hyphodiscaceae</taxon>
        <taxon>Hyphodiscus</taxon>
    </lineage>
</organism>
<dbReference type="Proteomes" id="UP000785200">
    <property type="component" value="Unassembled WGS sequence"/>
</dbReference>
<gene>
    <name evidence="4" type="ORF">D0Z07_5992</name>
</gene>
<dbReference type="InterPro" id="IPR000873">
    <property type="entry name" value="AMP-dep_synth/lig_dom"/>
</dbReference>
<keyword evidence="1" id="KW-0596">Phosphopantetheine</keyword>
<dbReference type="InterPro" id="IPR036291">
    <property type="entry name" value="NAD(P)-bd_dom_sf"/>
</dbReference>
<dbReference type="Gene3D" id="3.40.50.720">
    <property type="entry name" value="NAD(P)-binding Rossmann-like Domain"/>
    <property type="match status" value="1"/>
</dbReference>
<evidence type="ECO:0000313" key="4">
    <source>
        <dbReference type="EMBL" id="KAG0647940.1"/>
    </source>
</evidence>
<dbReference type="InterPro" id="IPR020845">
    <property type="entry name" value="AMP-binding_CS"/>
</dbReference>
<dbReference type="Gene3D" id="1.10.1200.10">
    <property type="entry name" value="ACP-like"/>
    <property type="match status" value="1"/>
</dbReference>
<dbReference type="EMBL" id="VNKQ01000011">
    <property type="protein sequence ID" value="KAG0647940.1"/>
    <property type="molecule type" value="Genomic_DNA"/>
</dbReference>
<dbReference type="Gene3D" id="3.40.50.12780">
    <property type="entry name" value="N-terminal domain of ligase-like"/>
    <property type="match status" value="1"/>
</dbReference>
<protein>
    <submittedName>
        <fullName evidence="4">Nonribosomal peptide synthase</fullName>
    </submittedName>
</protein>
<dbReference type="PANTHER" id="PTHR43439">
    <property type="entry name" value="PHENYLACETATE-COENZYME A LIGASE"/>
    <property type="match status" value="1"/>
</dbReference>
<sequence>MPHTLVDPSPLAKNVPSKSVVHCSDPSVVPSINATERTKELWWLHGHPHSKRYSDAKLVSLGALVRHDGLLYKGQKAFLYPASAEPATKYKSMTWDEFDSVTETIALSYASQLRSELDKANVTQIQPTLALLGEGKTLEYFCTQLALQKLGVRVLLLAESNALNALHYLLESCQVWAVIVDSKNSKTDIMNLRKLDMIQGFPQSRDFIYADLDAVKFQDFGDVWERHSFIIHSSGSTGMPKPIIHTNRSMMLIARMYRLFQDFEVENWFLLFPLYHIAGISIALSGLPNGQILSFPILSWPPSSSSTFKAWETLTDMGHPVHCVHCAPTLIENMYDYILDHGSDFTPLSSLKLLQPGGAALSDSIIQELVSNGVNVKTTYGSTEIGPPFRSIPHTRDNPKCYSFRNLYPDNPFLKMEEVGESLYECVVHKGFELAANLWENSDDPYRTNDLFIQDPPNSGFFVLQGRKDDMLIHSNGENTSAGALQLDIQTASKIICRVLAVGHSQPCVGLLVEIHKGYDPDSPSIRAAVWEMVQQVNSRYPKHSQVTENMIHVLPMGSMLPVTPKGNIKRKEACQLYSSEIADLFSYLSTPPSRETSRNMSSSEALSEYLRKLLSSISNVTAPEIHDWTTLYDLGIDSRLALTLRSSLSTYVGRSVSLSTLFENPSVSALVSHLSSRSSSASASSPDPIPSEKTCQTQNINRIISTLASEFKTWPPLSSSHHTPTTKETVLLTGASGSLGTALLKTLSASSNVIKIYAMVRGPKSLSRLRKSLDARGMDASILEPGGKIEVLNFSMQDPLLGLDVDVYARLAMDVTIVVQNAWKMDFNVRVQGFEDDCLRNTMSLLRLCHAGRRKTLAFTSSISTCMGAGQVSINVPEEPIGADPTVALPTGYAQSKYIVERLTQLASASKNLMQKVVLLRVGQLCGSTETGMWNTNEMWPIMFATSLHPGMRCIPEFRETKVDWIPVDVAADTISELLISSNREEDEGMYQVFNIVNPRSVPWSDLVSMLQASTFELGKLEVVPMTEWVSRLSALSSTLSPDELPGLRLLQFFEGMASAEGKGHESSKVFDTEKSRAISQSLRECKPFRREWMERNLEVWKENGFL</sequence>
<keyword evidence="5" id="KW-1185">Reference proteome</keyword>
<evidence type="ECO:0000256" key="2">
    <source>
        <dbReference type="ARBA" id="ARBA00022553"/>
    </source>
</evidence>
<evidence type="ECO:0000313" key="5">
    <source>
        <dbReference type="Proteomes" id="UP000785200"/>
    </source>
</evidence>
<dbReference type="SUPFAM" id="SSF47336">
    <property type="entry name" value="ACP-like"/>
    <property type="match status" value="1"/>
</dbReference>
<dbReference type="PANTHER" id="PTHR43439:SF2">
    <property type="entry name" value="ENZYME, PUTATIVE (JCVI)-RELATED"/>
    <property type="match status" value="1"/>
</dbReference>
<feature type="domain" description="Carrier" evidence="3">
    <location>
        <begin position="605"/>
        <end position="679"/>
    </location>
</feature>
<dbReference type="Pfam" id="PF23562">
    <property type="entry name" value="AMP-binding_C_3"/>
    <property type="match status" value="1"/>
</dbReference>
<dbReference type="SUPFAM" id="SSF56801">
    <property type="entry name" value="Acetyl-CoA synthetase-like"/>
    <property type="match status" value="1"/>
</dbReference>
<dbReference type="InterPro" id="IPR013120">
    <property type="entry name" value="FAR_NAD-bd"/>
</dbReference>
<dbReference type="InterPro" id="IPR042099">
    <property type="entry name" value="ANL_N_sf"/>
</dbReference>
<dbReference type="SMART" id="SM00823">
    <property type="entry name" value="PKS_PP"/>
    <property type="match status" value="1"/>
</dbReference>
<dbReference type="Pfam" id="PF07993">
    <property type="entry name" value="NAD_binding_4"/>
    <property type="match status" value="1"/>
</dbReference>
<dbReference type="InterPro" id="IPR020806">
    <property type="entry name" value="PKS_PP-bd"/>
</dbReference>
<evidence type="ECO:0000259" key="3">
    <source>
        <dbReference type="PROSITE" id="PS50075"/>
    </source>
</evidence>
<comment type="caution">
    <text evidence="4">The sequence shown here is derived from an EMBL/GenBank/DDBJ whole genome shotgun (WGS) entry which is preliminary data.</text>
</comment>
<dbReference type="Pfam" id="PF00501">
    <property type="entry name" value="AMP-binding"/>
    <property type="match status" value="1"/>
</dbReference>
<dbReference type="GO" id="GO:0031177">
    <property type="term" value="F:phosphopantetheine binding"/>
    <property type="evidence" value="ECO:0007669"/>
    <property type="project" value="InterPro"/>
</dbReference>
<dbReference type="AlphaFoldDB" id="A0A9P7AW96"/>
<proteinExistence type="predicted"/>
<dbReference type="SUPFAM" id="SSF51735">
    <property type="entry name" value="NAD(P)-binding Rossmann-fold domains"/>
    <property type="match status" value="1"/>
</dbReference>
<dbReference type="OrthoDB" id="429813at2759"/>
<dbReference type="PROSITE" id="PS00455">
    <property type="entry name" value="AMP_BINDING"/>
    <property type="match status" value="1"/>
</dbReference>
<keyword evidence="2" id="KW-0597">Phosphoprotein</keyword>
<dbReference type="InterPro" id="IPR036736">
    <property type="entry name" value="ACP-like_sf"/>
</dbReference>
<name>A0A9P7AW96_9HELO</name>
<dbReference type="InterPro" id="IPR009081">
    <property type="entry name" value="PP-bd_ACP"/>
</dbReference>
<accession>A0A9P7AW96</accession>
<dbReference type="InterPro" id="IPR051414">
    <property type="entry name" value="Adenylate-forming_Reductase"/>
</dbReference>
<reference evidence="4" key="1">
    <citation type="submission" date="2019-07" db="EMBL/GenBank/DDBJ databases">
        <title>Hyphodiscus hymeniophilus genome sequencing and assembly.</title>
        <authorList>
            <person name="Kramer G."/>
            <person name="Nodwell J."/>
        </authorList>
    </citation>
    <scope>NUCLEOTIDE SEQUENCE</scope>
    <source>
        <strain evidence="4">ATCC 34498</strain>
    </source>
</reference>
<evidence type="ECO:0000256" key="1">
    <source>
        <dbReference type="ARBA" id="ARBA00022450"/>
    </source>
</evidence>
<dbReference type="PROSITE" id="PS50075">
    <property type="entry name" value="CARRIER"/>
    <property type="match status" value="1"/>
</dbReference>
<dbReference type="Pfam" id="PF00550">
    <property type="entry name" value="PP-binding"/>
    <property type="match status" value="1"/>
</dbReference>